<reference evidence="3" key="1">
    <citation type="submission" date="2025-08" db="UniProtKB">
        <authorList>
            <consortium name="RefSeq"/>
        </authorList>
    </citation>
    <scope>IDENTIFICATION</scope>
    <source>
        <tissue evidence="3">Whole body</tissue>
    </source>
</reference>
<organism evidence="2 3">
    <name type="scientific">Sipha flava</name>
    <name type="common">yellow sugarcane aphid</name>
    <dbReference type="NCBI Taxonomy" id="143950"/>
    <lineage>
        <taxon>Eukaryota</taxon>
        <taxon>Metazoa</taxon>
        <taxon>Ecdysozoa</taxon>
        <taxon>Arthropoda</taxon>
        <taxon>Hexapoda</taxon>
        <taxon>Insecta</taxon>
        <taxon>Pterygota</taxon>
        <taxon>Neoptera</taxon>
        <taxon>Paraneoptera</taxon>
        <taxon>Hemiptera</taxon>
        <taxon>Sternorrhyncha</taxon>
        <taxon>Aphidomorpha</taxon>
        <taxon>Aphidoidea</taxon>
        <taxon>Aphididae</taxon>
        <taxon>Sipha</taxon>
    </lineage>
</organism>
<feature type="region of interest" description="Disordered" evidence="1">
    <location>
        <begin position="268"/>
        <end position="332"/>
    </location>
</feature>
<sequence length="381" mass="40303">MGARQSKRSVDISAGATKAEKGPAGEPLENGTITTASTDEKQVVEVTGGTEETPKLNGSTPHVDEKETGESILPAKDIKEPANSEEKTEVEVPASEANGDLDVTADESIKSPADESATTEVQASAEKKRKKKKSWSFRSISFSKKDKPKPVVKEQVATDVKSETVQEVAEEETVKEEAKTESEATVEVSKITESPSAVVEVKESVAELNTTNVTEIPPPLPSSPPPVESPAVVPTPTIVETPAPVQPIEPEVTQAEPEVTQVKPEVIQAEPEVTPAEQEDETVGGGEGLAEPPEGLNTSDIEKETEVPLVNGNHVEEDKPEPIQKETSSPDVNYISEKIEAIKIANAADISLETNEVSNNSYEVNGGSDAIAVTNGDSGSD</sequence>
<dbReference type="OrthoDB" id="8196194at2759"/>
<evidence type="ECO:0000313" key="3">
    <source>
        <dbReference type="RefSeq" id="XP_025425645.1"/>
    </source>
</evidence>
<dbReference type="RefSeq" id="XP_025425645.1">
    <property type="nucleotide sequence ID" value="XM_025569860.1"/>
</dbReference>
<feature type="compositionally biased region" description="Low complexity" evidence="1">
    <location>
        <begin position="183"/>
        <end position="196"/>
    </location>
</feature>
<protein>
    <submittedName>
        <fullName evidence="3">Flocculation protein FLO11</fullName>
    </submittedName>
</protein>
<evidence type="ECO:0000256" key="1">
    <source>
        <dbReference type="SAM" id="MobiDB-lite"/>
    </source>
</evidence>
<proteinExistence type="predicted"/>
<feature type="region of interest" description="Disordered" evidence="1">
    <location>
        <begin position="1"/>
        <end position="196"/>
    </location>
</feature>
<gene>
    <name evidence="3" type="primary">LOC112694411</name>
</gene>
<name>A0A8B8GRH0_9HEMI</name>
<feature type="compositionally biased region" description="Pro residues" evidence="1">
    <location>
        <begin position="216"/>
        <end position="228"/>
    </location>
</feature>
<feature type="region of interest" description="Disordered" evidence="1">
    <location>
        <begin position="211"/>
        <end position="242"/>
    </location>
</feature>
<keyword evidence="2" id="KW-1185">Reference proteome</keyword>
<evidence type="ECO:0000313" key="2">
    <source>
        <dbReference type="Proteomes" id="UP000694846"/>
    </source>
</evidence>
<dbReference type="AlphaFoldDB" id="A0A8B8GRH0"/>
<dbReference type="GeneID" id="112694411"/>
<dbReference type="CTD" id="34170"/>
<accession>A0A8B8GRH0</accession>
<feature type="compositionally biased region" description="Basic and acidic residues" evidence="1">
    <location>
        <begin position="143"/>
        <end position="152"/>
    </location>
</feature>
<feature type="compositionally biased region" description="Basic and acidic residues" evidence="1">
    <location>
        <begin position="76"/>
        <end position="90"/>
    </location>
</feature>
<feature type="compositionally biased region" description="Basic and acidic residues" evidence="1">
    <location>
        <begin position="314"/>
        <end position="324"/>
    </location>
</feature>
<dbReference type="Proteomes" id="UP000694846">
    <property type="component" value="Unplaced"/>
</dbReference>